<reference evidence="2" key="1">
    <citation type="journal article" date="2008" name="Nat. Genet.">
        <title>The Pristionchus pacificus genome provides a unique perspective on nematode lifestyle and parasitism.</title>
        <authorList>
            <person name="Dieterich C."/>
            <person name="Clifton S.W."/>
            <person name="Schuster L.N."/>
            <person name="Chinwalla A."/>
            <person name="Delehaunty K."/>
            <person name="Dinkelacker I."/>
            <person name="Fulton L."/>
            <person name="Fulton R."/>
            <person name="Godfrey J."/>
            <person name="Minx P."/>
            <person name="Mitreva M."/>
            <person name="Roeseler W."/>
            <person name="Tian H."/>
            <person name="Witte H."/>
            <person name="Yang S.P."/>
            <person name="Wilson R.K."/>
            <person name="Sommer R.J."/>
        </authorList>
    </citation>
    <scope>NUCLEOTIDE SEQUENCE [LARGE SCALE GENOMIC DNA]</scope>
    <source>
        <strain evidence="2">PS312</strain>
    </source>
</reference>
<reference evidence="1" key="2">
    <citation type="submission" date="2022-06" db="UniProtKB">
        <authorList>
            <consortium name="EnsemblMetazoa"/>
        </authorList>
    </citation>
    <scope>IDENTIFICATION</scope>
    <source>
        <strain evidence="1">PS312</strain>
    </source>
</reference>
<evidence type="ECO:0000313" key="1">
    <source>
        <dbReference type="EnsemblMetazoa" id="PPA46251.1"/>
    </source>
</evidence>
<sequence length="194" mass="21479">MVFGLSIVCMLLSIGTINCRTLSSTSRQLELENALKEVKCDVITLTETRIRNTRLPLPTSVKLWLLVVYAPTCAHTDAEYEKTLEDAENLLKARPLGSVPIVAGDFNARIGREQGNEDVVGPFSHRGSNPRGEILVEFLRRCNLSFKYGKAGCGHGKVRTDETNLRSTTFSPTPPSMFSTPEWLPISLSIRTIV</sequence>
<evidence type="ECO:0000313" key="2">
    <source>
        <dbReference type="Proteomes" id="UP000005239"/>
    </source>
</evidence>
<dbReference type="InterPro" id="IPR036691">
    <property type="entry name" value="Endo/exonu/phosph_ase_sf"/>
</dbReference>
<dbReference type="SUPFAM" id="SSF56219">
    <property type="entry name" value="DNase I-like"/>
    <property type="match status" value="1"/>
</dbReference>
<protein>
    <submittedName>
        <fullName evidence="1">Uncharacterized protein</fullName>
    </submittedName>
</protein>
<proteinExistence type="predicted"/>
<dbReference type="Proteomes" id="UP000005239">
    <property type="component" value="Unassembled WGS sequence"/>
</dbReference>
<dbReference type="AlphaFoldDB" id="A0A2A6B3H3"/>
<keyword evidence="2" id="KW-1185">Reference proteome</keyword>
<dbReference type="OrthoDB" id="5828726at2759"/>
<name>A0A2A6B3H3_PRIPA</name>
<gene>
    <name evidence="1" type="primary">WBGene00284620</name>
</gene>
<accession>A0A8R1Z3E4</accession>
<accession>A0A2A6B3H3</accession>
<dbReference type="EnsemblMetazoa" id="PPA46251.1">
    <property type="protein sequence ID" value="PPA46251.1"/>
    <property type="gene ID" value="WBGene00284620"/>
</dbReference>
<dbReference type="Gene3D" id="3.60.10.10">
    <property type="entry name" value="Endonuclease/exonuclease/phosphatase"/>
    <property type="match status" value="1"/>
</dbReference>
<organism evidence="1 2">
    <name type="scientific">Pristionchus pacificus</name>
    <name type="common">Parasitic nematode worm</name>
    <dbReference type="NCBI Taxonomy" id="54126"/>
    <lineage>
        <taxon>Eukaryota</taxon>
        <taxon>Metazoa</taxon>
        <taxon>Ecdysozoa</taxon>
        <taxon>Nematoda</taxon>
        <taxon>Chromadorea</taxon>
        <taxon>Rhabditida</taxon>
        <taxon>Rhabditina</taxon>
        <taxon>Diplogasteromorpha</taxon>
        <taxon>Diplogasteroidea</taxon>
        <taxon>Neodiplogasteridae</taxon>
        <taxon>Pristionchus</taxon>
    </lineage>
</organism>